<name>A0A6G1T640_ACIAM</name>
<organism evidence="1 2">
    <name type="scientific">Acidianus ambivalens</name>
    <name type="common">Desulfurolobus ambivalens</name>
    <dbReference type="NCBI Taxonomy" id="2283"/>
    <lineage>
        <taxon>Archaea</taxon>
        <taxon>Thermoproteota</taxon>
        <taxon>Thermoprotei</taxon>
        <taxon>Sulfolobales</taxon>
        <taxon>Sulfolobaceae</taxon>
        <taxon>Acidianus</taxon>
    </lineage>
</organism>
<evidence type="ECO:0000313" key="1">
    <source>
        <dbReference type="EMBL" id="MQL56441.1"/>
    </source>
</evidence>
<reference evidence="1 2" key="1">
    <citation type="submission" date="2019-10" db="EMBL/GenBank/DDBJ databases">
        <title>Comparative genomics of sulfur disproportionating microorganisms.</title>
        <authorList>
            <person name="Ward L.M."/>
            <person name="Bertran E."/>
            <person name="Johnston D."/>
        </authorList>
    </citation>
    <scope>NUCLEOTIDE SEQUENCE [LARGE SCALE GENOMIC DNA]</scope>
    <source>
        <strain evidence="1 2">DSM 3772</strain>
    </source>
</reference>
<proteinExistence type="predicted"/>
<dbReference type="Proteomes" id="UP000474054">
    <property type="component" value="Unassembled WGS sequence"/>
</dbReference>
<dbReference type="EMBL" id="WHYS01000004">
    <property type="protein sequence ID" value="MQL56441.1"/>
    <property type="molecule type" value="Genomic_DNA"/>
</dbReference>
<accession>A0A6G1T640</accession>
<protein>
    <submittedName>
        <fullName evidence="1">Uncharacterized protein</fullName>
    </submittedName>
</protein>
<evidence type="ECO:0000313" key="2">
    <source>
        <dbReference type="Proteomes" id="UP000474054"/>
    </source>
</evidence>
<gene>
    <name evidence="1" type="ORF">GFB69_12195</name>
</gene>
<dbReference type="AlphaFoldDB" id="A0A6G1T640"/>
<comment type="caution">
    <text evidence="1">The sequence shown here is derived from an EMBL/GenBank/DDBJ whole genome shotgun (WGS) entry which is preliminary data.</text>
</comment>
<sequence length="84" mass="9805">MFHLEQFLDRNSIIEEASLEVLYVQKPQKSLDELIAKGVIRIGDAQYTLKTTMNEHGNIEIESEPFWFYVKLDEAIKFLEEVGD</sequence>